<dbReference type="SUPFAM" id="SSF53474">
    <property type="entry name" value="alpha/beta-Hydrolases"/>
    <property type="match status" value="1"/>
</dbReference>
<dbReference type="GO" id="GO:0016787">
    <property type="term" value="F:hydrolase activity"/>
    <property type="evidence" value="ECO:0007669"/>
    <property type="project" value="UniProtKB-KW"/>
</dbReference>
<dbReference type="PANTHER" id="PTHR43194">
    <property type="entry name" value="HYDROLASE ALPHA/BETA FOLD FAMILY"/>
    <property type="match status" value="1"/>
</dbReference>
<dbReference type="Proteomes" id="UP000270299">
    <property type="component" value="Unassembled WGS sequence"/>
</dbReference>
<dbReference type="Gene3D" id="3.40.50.1820">
    <property type="entry name" value="alpha/beta hydrolase"/>
    <property type="match status" value="1"/>
</dbReference>
<keyword evidence="2" id="KW-0378">Hydrolase</keyword>
<name>A0A3L7A167_9MICO</name>
<gene>
    <name evidence="2" type="ORF">D9V29_03805</name>
</gene>
<comment type="caution">
    <text evidence="2">The sequence shown here is derived from an EMBL/GenBank/DDBJ whole genome shotgun (WGS) entry which is preliminary data.</text>
</comment>
<dbReference type="RefSeq" id="WP_121671991.1">
    <property type="nucleotide sequence ID" value="NZ_BMXM01000003.1"/>
</dbReference>
<dbReference type="Pfam" id="PF00561">
    <property type="entry name" value="Abhydrolase_1"/>
    <property type="match status" value="1"/>
</dbReference>
<protein>
    <submittedName>
        <fullName evidence="2">Alpha/beta hydrolase</fullName>
    </submittedName>
</protein>
<dbReference type="InterPro" id="IPR000073">
    <property type="entry name" value="AB_hydrolase_1"/>
</dbReference>
<evidence type="ECO:0000259" key="1">
    <source>
        <dbReference type="Pfam" id="PF00561"/>
    </source>
</evidence>
<proteinExistence type="predicted"/>
<accession>A0A3L7A167</accession>
<reference evidence="2 3" key="1">
    <citation type="submission" date="2018-10" db="EMBL/GenBank/DDBJ databases">
        <authorList>
            <person name="Li J."/>
        </authorList>
    </citation>
    <scope>NUCLEOTIDE SEQUENCE [LARGE SCALE GENOMIC DNA]</scope>
    <source>
        <strain evidence="2 3">CCTCC AB209002</strain>
    </source>
</reference>
<dbReference type="AlphaFoldDB" id="A0A3L7A167"/>
<dbReference type="PANTHER" id="PTHR43194:SF2">
    <property type="entry name" value="PEROXISOMAL MEMBRANE PROTEIN LPX1"/>
    <property type="match status" value="1"/>
</dbReference>
<feature type="domain" description="AB hydrolase-1" evidence="1">
    <location>
        <begin position="33"/>
        <end position="136"/>
    </location>
</feature>
<dbReference type="InterPro" id="IPR029058">
    <property type="entry name" value="AB_hydrolase_fold"/>
</dbReference>
<organism evidence="2 3">
    <name type="scientific">Mycetocola manganoxydans</name>
    <dbReference type="NCBI Taxonomy" id="699879"/>
    <lineage>
        <taxon>Bacteria</taxon>
        <taxon>Bacillati</taxon>
        <taxon>Actinomycetota</taxon>
        <taxon>Actinomycetes</taxon>
        <taxon>Micrococcales</taxon>
        <taxon>Microbacteriaceae</taxon>
        <taxon>Mycetocola</taxon>
    </lineage>
</organism>
<dbReference type="EMBL" id="RCUV01000003">
    <property type="protein sequence ID" value="RLP73182.1"/>
    <property type="molecule type" value="Genomic_DNA"/>
</dbReference>
<dbReference type="OrthoDB" id="9804723at2"/>
<evidence type="ECO:0000313" key="2">
    <source>
        <dbReference type="EMBL" id="RLP73182.1"/>
    </source>
</evidence>
<keyword evidence="3" id="KW-1185">Reference proteome</keyword>
<evidence type="ECO:0000313" key="3">
    <source>
        <dbReference type="Proteomes" id="UP000270299"/>
    </source>
</evidence>
<sequence length="260" mass="27907">MPVLPESPDPRFVLAKDNIRIATYEFGDPAGQPVVLVHGFASGALLNWHLAGWTRVLSRAGYRVLAIDQRGHGASGKPHTPDAYTMPLLVDDLLDVLDTFLIDEALFVGYSLGARVGWQACLDLPGRITRAVLGGIPDGDPLTRFRVDEAWASIETGVPPTDKLTAAYVTMAGGIPGNDLPALISLVEGMRGGAQPDPENPPRQPVLFATGTEDSILEKSRTLAESAPNGTFFEIPGRNHFNAPTSKDFRQAALAFLREG</sequence>
<dbReference type="InterPro" id="IPR050228">
    <property type="entry name" value="Carboxylesterase_BioH"/>
</dbReference>